<evidence type="ECO:0000256" key="1">
    <source>
        <dbReference type="SAM" id="SignalP"/>
    </source>
</evidence>
<dbReference type="RefSeq" id="WP_141006659.1">
    <property type="nucleotide sequence ID" value="NZ_BAAAOR010000023.1"/>
</dbReference>
<name>A0ABN2APX3_9ACTN</name>
<proteinExistence type="predicted"/>
<dbReference type="Proteomes" id="UP001500842">
    <property type="component" value="Unassembled WGS sequence"/>
</dbReference>
<evidence type="ECO:0000313" key="2">
    <source>
        <dbReference type="EMBL" id="GAA1522815.1"/>
    </source>
</evidence>
<feature type="chain" id="PRO_5045547163" evidence="1">
    <location>
        <begin position="28"/>
        <end position="636"/>
    </location>
</feature>
<feature type="signal peptide" evidence="1">
    <location>
        <begin position="1"/>
        <end position="27"/>
    </location>
</feature>
<reference evidence="2 3" key="1">
    <citation type="journal article" date="2019" name="Int. J. Syst. Evol. Microbiol.">
        <title>The Global Catalogue of Microorganisms (GCM) 10K type strain sequencing project: providing services to taxonomists for standard genome sequencing and annotation.</title>
        <authorList>
            <consortium name="The Broad Institute Genomics Platform"/>
            <consortium name="The Broad Institute Genome Sequencing Center for Infectious Disease"/>
            <person name="Wu L."/>
            <person name="Ma J."/>
        </authorList>
    </citation>
    <scope>NUCLEOTIDE SEQUENCE [LARGE SCALE GENOMIC DNA]</scope>
    <source>
        <strain evidence="2 3">JCM 14942</strain>
    </source>
</reference>
<gene>
    <name evidence="2" type="ORF">GCM10009788_28400</name>
</gene>
<accession>A0ABN2APX3</accession>
<sequence>MRKQLLGLTTAALAVGTLSLTSSPAQGVGGIDGGNISGSGDVPTSVDVAAFGSGDAIAAWSRPVVGGTRVYAAIATDGVWGAPKAVTATAVTDAHDVRAVANDAGDLAVVWNQTIGGEHRVRGSRHLGNGSWDGSTPLSPAVDVETVEWIDADMDGAGRVHLAYEAENDGAHRVSATVWAKGGTPQFTTFGAHTFRPSLDVSPAGAVLMSYFTDDGGDEVMVTRRTAGAGWTSPKPVAWNGNLSEETVAAIADDGRGAVLVGGWEDAGARAVVTRVDAAGGLGGAELVSPGGVGTAFRDLAVSPNGTMQVTWTAFENGTTYVIRAAVAKPGQDFGGAGLADPGTVTNQRHLSLVSDRGAQVVVHDDADRLTLRHRTNPVLGFGEYDAGTADGPFAAAMDREGNVVATGVVENGFSSYVEADFLDIAGPAAQVTGPGAQVATPSFPVSWSVTDSLSGVKSTDVMVRSASWNSGFGPQQVIGDDVTSSSRQFAGAFGGTYCFQVQGTDKADNLGFRSDERCTTVPLDDTALAGKKWKRVAKAGAFNGTATTTKRKGRNLVLPGVQARHLTLLVTKAKKGGKIKVTWNGTLLKKVGLKGTGQATIALADFSNVQTGTLKIKVIGKNGRKVTIDGLVVGK</sequence>
<keyword evidence="1" id="KW-0732">Signal</keyword>
<protein>
    <submittedName>
        <fullName evidence="2">Uncharacterized protein</fullName>
    </submittedName>
</protein>
<comment type="caution">
    <text evidence="2">The sequence shown here is derived from an EMBL/GenBank/DDBJ whole genome shotgun (WGS) entry which is preliminary data.</text>
</comment>
<organism evidence="2 3">
    <name type="scientific">Nocardioides humi</name>
    <dbReference type="NCBI Taxonomy" id="449461"/>
    <lineage>
        <taxon>Bacteria</taxon>
        <taxon>Bacillati</taxon>
        <taxon>Actinomycetota</taxon>
        <taxon>Actinomycetes</taxon>
        <taxon>Propionibacteriales</taxon>
        <taxon>Nocardioidaceae</taxon>
        <taxon>Nocardioides</taxon>
    </lineage>
</organism>
<keyword evidence="3" id="KW-1185">Reference proteome</keyword>
<dbReference type="EMBL" id="BAAAOR010000023">
    <property type="protein sequence ID" value="GAA1522815.1"/>
    <property type="molecule type" value="Genomic_DNA"/>
</dbReference>
<evidence type="ECO:0000313" key="3">
    <source>
        <dbReference type="Proteomes" id="UP001500842"/>
    </source>
</evidence>